<keyword evidence="12" id="KW-0677">Repeat</keyword>
<dbReference type="GO" id="GO:0005524">
    <property type="term" value="F:ATP binding"/>
    <property type="evidence" value="ECO:0007669"/>
    <property type="project" value="UniProtKB-UniRule"/>
</dbReference>
<comment type="subcellular location">
    <subcellularLocation>
        <location evidence="1">Cell membrane</location>
        <topology evidence="1">Single-pass type I membrane protein</topology>
    </subcellularLocation>
</comment>
<dbReference type="InterPro" id="IPR008271">
    <property type="entry name" value="Ser/Thr_kinase_AS"/>
</dbReference>
<dbReference type="GO" id="GO:0004674">
    <property type="term" value="F:protein serine/threonine kinase activity"/>
    <property type="evidence" value="ECO:0007669"/>
    <property type="project" value="UniProtKB-KW"/>
</dbReference>
<dbReference type="Pfam" id="PF00069">
    <property type="entry name" value="Pkinase"/>
    <property type="match status" value="1"/>
</dbReference>
<evidence type="ECO:0000313" key="25">
    <source>
        <dbReference type="Proteomes" id="UP000585474"/>
    </source>
</evidence>
<dbReference type="GO" id="GO:0005886">
    <property type="term" value="C:plasma membrane"/>
    <property type="evidence" value="ECO:0007669"/>
    <property type="project" value="UniProtKB-SubCell"/>
</dbReference>
<dbReference type="Pfam" id="PF08263">
    <property type="entry name" value="LRRNT_2"/>
    <property type="match status" value="1"/>
</dbReference>
<dbReference type="FunFam" id="3.80.10.10:FF:001158">
    <property type="entry name" value="Leucine-rich repeat protein kinase family protein"/>
    <property type="match status" value="1"/>
</dbReference>
<evidence type="ECO:0000256" key="2">
    <source>
        <dbReference type="ARBA" id="ARBA00008684"/>
    </source>
</evidence>
<keyword evidence="13 22" id="KW-0547">Nucleotide-binding</keyword>
<dbReference type="SUPFAM" id="SSF52058">
    <property type="entry name" value="L domain-like"/>
    <property type="match status" value="2"/>
</dbReference>
<dbReference type="InterPro" id="IPR011009">
    <property type="entry name" value="Kinase-like_dom_sf"/>
</dbReference>
<dbReference type="SMART" id="SM00369">
    <property type="entry name" value="LRR_TYP"/>
    <property type="match status" value="6"/>
</dbReference>
<keyword evidence="7" id="KW-0597">Phosphoprotein</keyword>
<evidence type="ECO:0000256" key="5">
    <source>
        <dbReference type="ARBA" id="ARBA00022475"/>
    </source>
</evidence>
<evidence type="ECO:0000256" key="22">
    <source>
        <dbReference type="PROSITE-ProRule" id="PRU10141"/>
    </source>
</evidence>
<dbReference type="InterPro" id="IPR013210">
    <property type="entry name" value="LRR_N_plant-typ"/>
</dbReference>
<dbReference type="Pfam" id="PF23598">
    <property type="entry name" value="LRR_14"/>
    <property type="match status" value="1"/>
</dbReference>
<dbReference type="InterPro" id="IPR051809">
    <property type="entry name" value="Plant_receptor-like_S/T_kinase"/>
</dbReference>
<evidence type="ECO:0000256" key="6">
    <source>
        <dbReference type="ARBA" id="ARBA00022527"/>
    </source>
</evidence>
<keyword evidence="14" id="KW-0418">Kinase</keyword>
<keyword evidence="16" id="KW-1133">Transmembrane helix</keyword>
<evidence type="ECO:0000256" key="19">
    <source>
        <dbReference type="ARBA" id="ARBA00023180"/>
    </source>
</evidence>
<keyword evidence="17" id="KW-0472">Membrane</keyword>
<evidence type="ECO:0000256" key="8">
    <source>
        <dbReference type="ARBA" id="ARBA00022614"/>
    </source>
</evidence>
<keyword evidence="19" id="KW-0325">Glycoprotein</keyword>
<dbReference type="InterPro" id="IPR003591">
    <property type="entry name" value="Leu-rich_rpt_typical-subtyp"/>
</dbReference>
<dbReference type="InterPro" id="IPR055414">
    <property type="entry name" value="LRR_R13L4/SHOC2-like"/>
</dbReference>
<dbReference type="Gene3D" id="1.10.510.10">
    <property type="entry name" value="Transferase(Phosphotransferase) domain 1"/>
    <property type="match status" value="1"/>
</dbReference>
<dbReference type="OrthoDB" id="676979at2759"/>
<proteinExistence type="inferred from homology"/>
<keyword evidence="9" id="KW-0808">Transferase</keyword>
<dbReference type="Gene3D" id="3.30.200.20">
    <property type="entry name" value="Phosphorylase Kinase, domain 1"/>
    <property type="match status" value="1"/>
</dbReference>
<evidence type="ECO:0000256" key="11">
    <source>
        <dbReference type="ARBA" id="ARBA00022729"/>
    </source>
</evidence>
<dbReference type="GO" id="GO:0006952">
    <property type="term" value="P:defense response"/>
    <property type="evidence" value="ECO:0007669"/>
    <property type="project" value="UniProtKB-ARBA"/>
</dbReference>
<dbReference type="InterPro" id="IPR032675">
    <property type="entry name" value="LRR_dom_sf"/>
</dbReference>
<evidence type="ECO:0000256" key="21">
    <source>
        <dbReference type="ARBA" id="ARBA00048679"/>
    </source>
</evidence>
<evidence type="ECO:0000256" key="7">
    <source>
        <dbReference type="ARBA" id="ARBA00022553"/>
    </source>
</evidence>
<evidence type="ECO:0000313" key="24">
    <source>
        <dbReference type="EMBL" id="GFZ19614.1"/>
    </source>
</evidence>
<dbReference type="GO" id="GO:0051707">
    <property type="term" value="P:response to other organism"/>
    <property type="evidence" value="ECO:0007669"/>
    <property type="project" value="UniProtKB-ARBA"/>
</dbReference>
<dbReference type="PROSITE" id="PS00108">
    <property type="entry name" value="PROTEIN_KINASE_ST"/>
    <property type="match status" value="1"/>
</dbReference>
<dbReference type="FunFam" id="3.80.10.10:FF:000275">
    <property type="entry name" value="Leucine-rich repeat receptor-like protein kinase"/>
    <property type="match status" value="1"/>
</dbReference>
<dbReference type="AlphaFoldDB" id="A0A7J0HA58"/>
<evidence type="ECO:0000256" key="13">
    <source>
        <dbReference type="ARBA" id="ARBA00022741"/>
    </source>
</evidence>
<dbReference type="CDD" id="cd14066">
    <property type="entry name" value="STKc_IRAK"/>
    <property type="match status" value="1"/>
</dbReference>
<dbReference type="PROSITE" id="PS00107">
    <property type="entry name" value="PROTEIN_KINASE_ATP"/>
    <property type="match status" value="1"/>
</dbReference>
<evidence type="ECO:0000256" key="16">
    <source>
        <dbReference type="ARBA" id="ARBA00022989"/>
    </source>
</evidence>
<keyword evidence="6" id="KW-0723">Serine/threonine-protein kinase</keyword>
<reference evidence="24 25" key="1">
    <citation type="submission" date="2019-07" db="EMBL/GenBank/DDBJ databases">
        <title>De Novo Assembly of kiwifruit Actinidia rufa.</title>
        <authorList>
            <person name="Sugita-Konishi S."/>
            <person name="Sato K."/>
            <person name="Mori E."/>
            <person name="Abe Y."/>
            <person name="Kisaki G."/>
            <person name="Hamano K."/>
            <person name="Suezawa K."/>
            <person name="Otani M."/>
            <person name="Fukuda T."/>
            <person name="Manabe T."/>
            <person name="Gomi K."/>
            <person name="Tabuchi M."/>
            <person name="Akimitsu K."/>
            <person name="Kataoka I."/>
        </authorList>
    </citation>
    <scope>NUCLEOTIDE SEQUENCE [LARGE SCALE GENOMIC DNA]</scope>
    <source>
        <strain evidence="25">cv. Fuchu</strain>
    </source>
</reference>
<comment type="similarity">
    <text evidence="2">Belongs to the protein kinase superfamily. Ser/Thr protein kinase family.</text>
</comment>
<dbReference type="FunFam" id="3.80.10.10:FF:000288">
    <property type="entry name" value="LRR receptor-like serine/threonine-protein kinase EFR"/>
    <property type="match status" value="1"/>
</dbReference>
<keyword evidence="5" id="KW-1003">Cell membrane</keyword>
<comment type="catalytic activity">
    <reaction evidence="20">
        <text>L-threonyl-[protein] + ATP = O-phospho-L-threonyl-[protein] + ADP + H(+)</text>
        <dbReference type="Rhea" id="RHEA:46608"/>
        <dbReference type="Rhea" id="RHEA-COMP:11060"/>
        <dbReference type="Rhea" id="RHEA-COMP:11605"/>
        <dbReference type="ChEBI" id="CHEBI:15378"/>
        <dbReference type="ChEBI" id="CHEBI:30013"/>
        <dbReference type="ChEBI" id="CHEBI:30616"/>
        <dbReference type="ChEBI" id="CHEBI:61977"/>
        <dbReference type="ChEBI" id="CHEBI:456216"/>
        <dbReference type="EC" id="2.7.11.1"/>
    </reaction>
</comment>
<evidence type="ECO:0000256" key="17">
    <source>
        <dbReference type="ARBA" id="ARBA00023136"/>
    </source>
</evidence>
<dbReference type="EMBL" id="BJWL01000028">
    <property type="protein sequence ID" value="GFZ19614.1"/>
    <property type="molecule type" value="Genomic_DNA"/>
</dbReference>
<name>A0A7J0HA58_9ERIC</name>
<evidence type="ECO:0000256" key="18">
    <source>
        <dbReference type="ARBA" id="ARBA00023170"/>
    </source>
</evidence>
<comment type="similarity">
    <text evidence="3">Belongs to the RLP family.</text>
</comment>
<dbReference type="Pfam" id="PF00560">
    <property type="entry name" value="LRR_1"/>
    <property type="match status" value="6"/>
</dbReference>
<dbReference type="SMART" id="SM00220">
    <property type="entry name" value="S_TKc"/>
    <property type="match status" value="1"/>
</dbReference>
<dbReference type="PANTHER" id="PTHR27008">
    <property type="entry name" value="OS04G0122200 PROTEIN"/>
    <property type="match status" value="1"/>
</dbReference>
<keyword evidence="25" id="KW-1185">Reference proteome</keyword>
<evidence type="ECO:0000256" key="20">
    <source>
        <dbReference type="ARBA" id="ARBA00047899"/>
    </source>
</evidence>
<dbReference type="InterPro" id="IPR000719">
    <property type="entry name" value="Prot_kinase_dom"/>
</dbReference>
<dbReference type="SUPFAM" id="SSF56112">
    <property type="entry name" value="Protein kinase-like (PK-like)"/>
    <property type="match status" value="1"/>
</dbReference>
<keyword evidence="8" id="KW-0433">Leucine-rich repeat</keyword>
<organism evidence="24 25">
    <name type="scientific">Actinidia rufa</name>
    <dbReference type="NCBI Taxonomy" id="165716"/>
    <lineage>
        <taxon>Eukaryota</taxon>
        <taxon>Viridiplantae</taxon>
        <taxon>Streptophyta</taxon>
        <taxon>Embryophyta</taxon>
        <taxon>Tracheophyta</taxon>
        <taxon>Spermatophyta</taxon>
        <taxon>Magnoliopsida</taxon>
        <taxon>eudicotyledons</taxon>
        <taxon>Gunneridae</taxon>
        <taxon>Pentapetalae</taxon>
        <taxon>asterids</taxon>
        <taxon>Ericales</taxon>
        <taxon>Actinidiaceae</taxon>
        <taxon>Actinidia</taxon>
    </lineage>
</organism>
<evidence type="ECO:0000259" key="23">
    <source>
        <dbReference type="PROSITE" id="PS50011"/>
    </source>
</evidence>
<feature type="domain" description="Protein kinase" evidence="23">
    <location>
        <begin position="718"/>
        <end position="1024"/>
    </location>
</feature>
<dbReference type="FunFam" id="1.10.510.10:FF:000358">
    <property type="entry name" value="Putative leucine-rich repeat receptor-like serine/threonine-protein kinase"/>
    <property type="match status" value="1"/>
</dbReference>
<dbReference type="PROSITE" id="PS50011">
    <property type="entry name" value="PROTEIN_KINASE_DOM"/>
    <property type="match status" value="1"/>
</dbReference>
<evidence type="ECO:0000256" key="4">
    <source>
        <dbReference type="ARBA" id="ARBA00012513"/>
    </source>
</evidence>
<evidence type="ECO:0000256" key="9">
    <source>
        <dbReference type="ARBA" id="ARBA00022679"/>
    </source>
</evidence>
<keyword evidence="18 24" id="KW-0675">Receptor</keyword>
<gene>
    <name evidence="24" type="ORF">Acr_28g0003190</name>
</gene>
<dbReference type="Gene3D" id="3.80.10.10">
    <property type="entry name" value="Ribonuclease Inhibitor"/>
    <property type="match status" value="4"/>
</dbReference>
<evidence type="ECO:0000256" key="10">
    <source>
        <dbReference type="ARBA" id="ARBA00022692"/>
    </source>
</evidence>
<comment type="catalytic activity">
    <reaction evidence="21">
        <text>L-seryl-[protein] + ATP = O-phospho-L-seryl-[protein] + ADP + H(+)</text>
        <dbReference type="Rhea" id="RHEA:17989"/>
        <dbReference type="Rhea" id="RHEA-COMP:9863"/>
        <dbReference type="Rhea" id="RHEA-COMP:11604"/>
        <dbReference type="ChEBI" id="CHEBI:15378"/>
        <dbReference type="ChEBI" id="CHEBI:29999"/>
        <dbReference type="ChEBI" id="CHEBI:30616"/>
        <dbReference type="ChEBI" id="CHEBI:83421"/>
        <dbReference type="ChEBI" id="CHEBI:456216"/>
        <dbReference type="EC" id="2.7.11.1"/>
    </reaction>
</comment>
<dbReference type="EC" id="2.7.11.1" evidence="4"/>
<evidence type="ECO:0000256" key="1">
    <source>
        <dbReference type="ARBA" id="ARBA00004251"/>
    </source>
</evidence>
<sequence length="1024" mass="111132">MMKNISFRFHCSYPIFTCIALCLCLTSLRFPSVAALSSGNETDRQALLAFRDSITEDPLGVISSWNSTIHFCEWAGVSCSNQHPGRVTVLNLESKKLAGTIPPHLGNLSFLRGINLRVNSFRGTIPQELGLLSRLRYLNLSQNAFQGEIPSNLSYCSNLQVIDLNYNNLVGEIPDELSVLSMEKLTGFGISVNNLTGNIPIWLGNASSLIKLSMGENNFQGSIPTELGRLSNLQLLQIAGNNISGMVPPSIYNLSSLLYLDIGDNRLYGRIPLDIGFTLPNLLGLYVGQNQFTGLLPVSLSNASELLDINFAFNKFTGTMPPKLGSLKGLERFTVTSNLLGTGEAEDFSFLTSLTNCSNLKLLDIGFNNFTGELPASIGNLSTTLEYLVAGTNQISGSIPEGITNLLGLTMLVITKNSLKGEIPASVGKLEKLVDLRLFDNKISGAIPASLGNITQLRRLYLHTNNLSGNIPPSLGNCRQLELLRLFSNNLTGFIPKEVGSLSSITLSFNLAHNSLTGPLPTEIGNMSKLTELDVSNNKLSGEIPSTIAKCLMLERLDLEGNLFGGRIPPALSILNSLQFFDLSRNNLLGQIPAFLQNFSLLQNLNLSFNNFEGEVPQGGIFRNTSAFSVVGNQKLCGGIKNSGLPACEIPVAKKTGTSLAVKIAIPVAISCVILLACSIGYLCRRKRPERIPSTMLPVDEQFRKISYAELLQATNGFSSSNLIGEGSYGSVYKGILGSDGTAVAVKVIKLTEKGAAKSFMAECNALRSIRHRNLIKIITTCSSIDSKGDDFKALIFEFMPNGSLEEWLHLSKGEQENSRSLSLVQRLSIAINVASALEYLHHHSQAAIIHGDLKPSNILIDHHMTAHVGDFGLARFLSDSQPTSSEIQTRSTGIRGTVGYVAPEYGMGSKASMQGDVYSFGILLLEMFTGRRPTDSIFNDSLNLHQFSKMALPERVTEIVEPSVLLEVGGNDDRVMGKVKTEECLVAVLTIGVSCSKESSGERMDMRDVVAELCMIRNKVFTE</sequence>
<accession>A0A7J0HA58</accession>
<evidence type="ECO:0000256" key="15">
    <source>
        <dbReference type="ARBA" id="ARBA00022840"/>
    </source>
</evidence>
<keyword evidence="11" id="KW-0732">Signal</keyword>
<protein>
    <recommendedName>
        <fullName evidence="4">non-specific serine/threonine protein kinase</fullName>
        <ecNumber evidence="4">2.7.11.1</ecNumber>
    </recommendedName>
</protein>
<dbReference type="PANTHER" id="PTHR27008:SF608">
    <property type="entry name" value="PROTEIN KINASE DOMAIN-CONTAINING PROTEIN"/>
    <property type="match status" value="1"/>
</dbReference>
<evidence type="ECO:0000256" key="3">
    <source>
        <dbReference type="ARBA" id="ARBA00009592"/>
    </source>
</evidence>
<evidence type="ECO:0000256" key="12">
    <source>
        <dbReference type="ARBA" id="ARBA00022737"/>
    </source>
</evidence>
<keyword evidence="15 22" id="KW-0067">ATP-binding</keyword>
<comment type="caution">
    <text evidence="24">The sequence shown here is derived from an EMBL/GenBank/DDBJ whole genome shotgun (WGS) entry which is preliminary data.</text>
</comment>
<dbReference type="InterPro" id="IPR001611">
    <property type="entry name" value="Leu-rich_rpt"/>
</dbReference>
<dbReference type="Proteomes" id="UP000585474">
    <property type="component" value="Unassembled WGS sequence"/>
</dbReference>
<feature type="binding site" evidence="22">
    <location>
        <position position="747"/>
    </location>
    <ligand>
        <name>ATP</name>
        <dbReference type="ChEBI" id="CHEBI:30616"/>
    </ligand>
</feature>
<dbReference type="InterPro" id="IPR017441">
    <property type="entry name" value="Protein_kinase_ATP_BS"/>
</dbReference>
<evidence type="ECO:0000256" key="14">
    <source>
        <dbReference type="ARBA" id="ARBA00022777"/>
    </source>
</evidence>
<dbReference type="FunFam" id="3.30.200.20:FF:000432">
    <property type="entry name" value="LRR receptor-like serine/threonine-protein kinase EFR"/>
    <property type="match status" value="1"/>
</dbReference>
<keyword evidence="10" id="KW-0812">Transmembrane</keyword>